<feature type="compositionally biased region" description="Basic and acidic residues" evidence="5">
    <location>
        <begin position="472"/>
        <end position="484"/>
    </location>
</feature>
<dbReference type="GO" id="GO:0016757">
    <property type="term" value="F:glycosyltransferase activity"/>
    <property type="evidence" value="ECO:0007669"/>
    <property type="project" value="UniProtKB-KW"/>
</dbReference>
<dbReference type="InterPro" id="IPR002495">
    <property type="entry name" value="Glyco_trans_8"/>
</dbReference>
<feature type="region of interest" description="Disordered" evidence="5">
    <location>
        <begin position="411"/>
        <end position="495"/>
    </location>
</feature>
<evidence type="ECO:0000313" key="8">
    <source>
        <dbReference type="Proteomes" id="UP001230188"/>
    </source>
</evidence>
<evidence type="ECO:0000313" key="7">
    <source>
        <dbReference type="EMBL" id="KAJ8601204.1"/>
    </source>
</evidence>
<evidence type="ECO:0000256" key="5">
    <source>
        <dbReference type="SAM" id="MobiDB-lite"/>
    </source>
</evidence>
<protein>
    <recommendedName>
        <fullName evidence="9">Hexosyltransferase</fullName>
    </recommendedName>
</protein>
<organism evidence="7 8">
    <name type="scientific">Chrysophaeum taylorii</name>
    <dbReference type="NCBI Taxonomy" id="2483200"/>
    <lineage>
        <taxon>Eukaryota</taxon>
        <taxon>Sar</taxon>
        <taxon>Stramenopiles</taxon>
        <taxon>Ochrophyta</taxon>
        <taxon>Pelagophyceae</taxon>
        <taxon>Pelagomonadales</taxon>
        <taxon>Pelagomonadaceae</taxon>
        <taxon>Chrysophaeum</taxon>
    </lineage>
</organism>
<evidence type="ECO:0008006" key="9">
    <source>
        <dbReference type="Google" id="ProtNLM"/>
    </source>
</evidence>
<keyword evidence="4" id="KW-0479">Metal-binding</keyword>
<dbReference type="AlphaFoldDB" id="A0AAD7UCK7"/>
<comment type="similarity">
    <text evidence="1">Belongs to the glycosyltransferase 8 family.</text>
</comment>
<dbReference type="EMBL" id="JAQMWT010000443">
    <property type="protein sequence ID" value="KAJ8601204.1"/>
    <property type="molecule type" value="Genomic_DNA"/>
</dbReference>
<accession>A0AAD7UCK7</accession>
<proteinExistence type="inferred from homology"/>
<evidence type="ECO:0000256" key="3">
    <source>
        <dbReference type="ARBA" id="ARBA00022679"/>
    </source>
</evidence>
<reference evidence="7" key="1">
    <citation type="submission" date="2023-01" db="EMBL/GenBank/DDBJ databases">
        <title>Metagenome sequencing of chrysophaentin producing Chrysophaeum taylorii.</title>
        <authorList>
            <person name="Davison J."/>
            <person name="Bewley C."/>
        </authorList>
    </citation>
    <scope>NUCLEOTIDE SEQUENCE</scope>
    <source>
        <strain evidence="7">NIES-1699</strain>
    </source>
</reference>
<feature type="chain" id="PRO_5041978855" description="Hexosyltransferase" evidence="6">
    <location>
        <begin position="25"/>
        <end position="495"/>
    </location>
</feature>
<keyword evidence="3" id="KW-0808">Transferase</keyword>
<keyword evidence="8" id="KW-1185">Reference proteome</keyword>
<dbReference type="Gene3D" id="3.90.550.10">
    <property type="entry name" value="Spore Coat Polysaccharide Biosynthesis Protein SpsA, Chain A"/>
    <property type="match status" value="1"/>
</dbReference>
<dbReference type="Pfam" id="PF01501">
    <property type="entry name" value="Glyco_transf_8"/>
    <property type="match status" value="1"/>
</dbReference>
<dbReference type="GO" id="GO:0046872">
    <property type="term" value="F:metal ion binding"/>
    <property type="evidence" value="ECO:0007669"/>
    <property type="project" value="UniProtKB-KW"/>
</dbReference>
<evidence type="ECO:0000256" key="6">
    <source>
        <dbReference type="SAM" id="SignalP"/>
    </source>
</evidence>
<dbReference type="SUPFAM" id="SSF53448">
    <property type="entry name" value="Nucleotide-diphospho-sugar transferases"/>
    <property type="match status" value="1"/>
</dbReference>
<keyword evidence="2" id="KW-0328">Glycosyltransferase</keyword>
<keyword evidence="6" id="KW-0732">Signal</keyword>
<dbReference type="PANTHER" id="PTHR13778">
    <property type="entry name" value="GLYCOSYLTRANSFERASE 8 DOMAIN-CONTAINING PROTEIN"/>
    <property type="match status" value="1"/>
</dbReference>
<feature type="compositionally biased region" description="Basic residues" evidence="5">
    <location>
        <begin position="422"/>
        <end position="437"/>
    </location>
</feature>
<dbReference type="InterPro" id="IPR050748">
    <property type="entry name" value="Glycosyltrans_8_dom-fam"/>
</dbReference>
<name>A0AAD7UCK7_9STRA</name>
<dbReference type="GO" id="GO:0005794">
    <property type="term" value="C:Golgi apparatus"/>
    <property type="evidence" value="ECO:0007669"/>
    <property type="project" value="TreeGrafter"/>
</dbReference>
<sequence>MCTGPFSSSWLVLWSIAWGSVARGQRTLAVPSETVVVFSLDAGAQLETHAFSTLAALSSVVHASTHAAKLRFVVMLTVPKFASETLADAMCVAIESAIGHLVSVTCSRRSFRALLGNETTRCAAAAVPASRSRVTFVEFPSRALDYPPYVGELLELLCCSQRRYAIKRAELATSLGNHARFFAHLALLPLGVTRALFMDADVLARVDVSTLFATDLNRARFVGAARRCASKRAAYQPHVQFRDELVKEFGLKSSAMLVNAGVLVVDLEAYCAATVLDGLKAVLRRHIAGPPLWRDGNNQPPFTIAAARHITFVDPAWNVRLGDARGQALVVKAKKRRRESLRDECTAMLADPWVLHAHFKPCEALPDRLCPSSRSKNSTRADNVHARRLKAACAMARTIANDEARPVPCQCSDIERKTGNPFHRRGHRHRHRSRKHTASSYDETRLDGDGGGSSATPDDRREEESGDDGGTDDQHKQGKPDDSRTFAADAVADAE</sequence>
<evidence type="ECO:0000256" key="4">
    <source>
        <dbReference type="ARBA" id="ARBA00022723"/>
    </source>
</evidence>
<feature type="signal peptide" evidence="6">
    <location>
        <begin position="1"/>
        <end position="24"/>
    </location>
</feature>
<gene>
    <name evidence="7" type="ORF">CTAYLR_003258</name>
</gene>
<evidence type="ECO:0000256" key="2">
    <source>
        <dbReference type="ARBA" id="ARBA00022676"/>
    </source>
</evidence>
<dbReference type="PANTHER" id="PTHR13778:SF47">
    <property type="entry name" value="LIPOPOLYSACCHARIDE 1,3-GALACTOSYLTRANSFERASE"/>
    <property type="match status" value="1"/>
</dbReference>
<dbReference type="InterPro" id="IPR029044">
    <property type="entry name" value="Nucleotide-diphossugar_trans"/>
</dbReference>
<comment type="caution">
    <text evidence="7">The sequence shown here is derived from an EMBL/GenBank/DDBJ whole genome shotgun (WGS) entry which is preliminary data.</text>
</comment>
<evidence type="ECO:0000256" key="1">
    <source>
        <dbReference type="ARBA" id="ARBA00006351"/>
    </source>
</evidence>
<dbReference type="Proteomes" id="UP001230188">
    <property type="component" value="Unassembled WGS sequence"/>
</dbReference>